<dbReference type="HOGENOM" id="CLU_3234227_0_0_0"/>
<evidence type="ECO:0000313" key="2">
    <source>
        <dbReference type="Proteomes" id="UP000000343"/>
    </source>
</evidence>
<name>E8WZA1_GRATM</name>
<gene>
    <name evidence="1" type="ordered locus">AciX9_0632</name>
</gene>
<dbReference type="AlphaFoldDB" id="E8WZA1"/>
<dbReference type="Proteomes" id="UP000000343">
    <property type="component" value="Chromosome"/>
</dbReference>
<protein>
    <submittedName>
        <fullName evidence="1">Uncharacterized protein</fullName>
    </submittedName>
</protein>
<sequence length="43" mass="4963">MTERENFDSAMKKILSVSKEELQKRIEAEKKTNASKPRPRGLS</sequence>
<proteinExistence type="predicted"/>
<organism evidence="2">
    <name type="scientific">Granulicella tundricola (strain ATCC BAA-1859 / DSM 23138 / MP5ACTX9)</name>
    <dbReference type="NCBI Taxonomy" id="1198114"/>
    <lineage>
        <taxon>Bacteria</taxon>
        <taxon>Pseudomonadati</taxon>
        <taxon>Acidobacteriota</taxon>
        <taxon>Terriglobia</taxon>
        <taxon>Terriglobales</taxon>
        <taxon>Acidobacteriaceae</taxon>
        <taxon>Granulicella</taxon>
    </lineage>
</organism>
<evidence type="ECO:0000313" key="1">
    <source>
        <dbReference type="EMBL" id="ADW67703.1"/>
    </source>
</evidence>
<keyword evidence="2" id="KW-1185">Reference proteome</keyword>
<dbReference type="EMBL" id="CP002480">
    <property type="protein sequence ID" value="ADW67703.1"/>
    <property type="molecule type" value="Genomic_DNA"/>
</dbReference>
<accession>E8WZA1</accession>
<dbReference type="KEGG" id="acm:AciX9_0632"/>
<dbReference type="PaxDb" id="1198114-AciX9_0632"/>
<reference evidence="2" key="1">
    <citation type="submission" date="2011-01" db="EMBL/GenBank/DDBJ databases">
        <title>Complete sequence of chromosome of Acidobacterium sp. MP5ACTX9.</title>
        <authorList>
            <consortium name="US DOE Joint Genome Institute"/>
            <person name="Lucas S."/>
            <person name="Copeland A."/>
            <person name="Lapidus A."/>
            <person name="Cheng J.-F."/>
            <person name="Goodwin L."/>
            <person name="Pitluck S."/>
            <person name="Teshima H."/>
            <person name="Detter J.C."/>
            <person name="Han C."/>
            <person name="Tapia R."/>
            <person name="Land M."/>
            <person name="Hauser L."/>
            <person name="Kyrpides N."/>
            <person name="Ivanova N."/>
            <person name="Ovchinnikova G."/>
            <person name="Pagani I."/>
            <person name="Rawat S.R."/>
            <person name="Mannisto M."/>
            <person name="Haggblom M.M."/>
            <person name="Woyke T."/>
        </authorList>
    </citation>
    <scope>NUCLEOTIDE SEQUENCE [LARGE SCALE GENOMIC DNA]</scope>
    <source>
        <strain evidence="2">MP5ACTX9</strain>
    </source>
</reference>